<evidence type="ECO:0000256" key="2">
    <source>
        <dbReference type="ARBA" id="ARBA00007634"/>
    </source>
</evidence>
<evidence type="ECO:0000256" key="8">
    <source>
        <dbReference type="HAMAP-Rule" id="MF_00500"/>
    </source>
</evidence>
<evidence type="ECO:0000256" key="5">
    <source>
        <dbReference type="ARBA" id="ARBA00022980"/>
    </source>
</evidence>
<dbReference type="PANTHER" id="PTHR33398">
    <property type="entry name" value="30S RIBOSOMAL PROTEIN S20"/>
    <property type="match status" value="1"/>
</dbReference>
<organism evidence="9 10">
    <name type="scientific">Devosia pacifica</name>
    <dbReference type="NCBI Taxonomy" id="1335967"/>
    <lineage>
        <taxon>Bacteria</taxon>
        <taxon>Pseudomonadati</taxon>
        <taxon>Pseudomonadota</taxon>
        <taxon>Alphaproteobacteria</taxon>
        <taxon>Hyphomicrobiales</taxon>
        <taxon>Devosiaceae</taxon>
        <taxon>Devosia</taxon>
    </lineage>
</organism>
<gene>
    <name evidence="8 9" type="primary">rpsT</name>
    <name evidence="9" type="ORF">GCM10007989_17820</name>
</gene>
<dbReference type="HAMAP" id="MF_00500">
    <property type="entry name" value="Ribosomal_bS20"/>
    <property type="match status" value="1"/>
</dbReference>
<dbReference type="GO" id="GO:0005829">
    <property type="term" value="C:cytosol"/>
    <property type="evidence" value="ECO:0007669"/>
    <property type="project" value="TreeGrafter"/>
</dbReference>
<dbReference type="GO" id="GO:0015935">
    <property type="term" value="C:small ribosomal subunit"/>
    <property type="evidence" value="ECO:0007669"/>
    <property type="project" value="TreeGrafter"/>
</dbReference>
<keyword evidence="5 8" id="KW-0689">Ribosomal protein</keyword>
<dbReference type="Gene3D" id="1.20.58.110">
    <property type="entry name" value="Ribosomal protein S20"/>
    <property type="match status" value="1"/>
</dbReference>
<keyword evidence="6 8" id="KW-0687">Ribonucleoprotein</keyword>
<evidence type="ECO:0000313" key="10">
    <source>
        <dbReference type="Proteomes" id="UP000646579"/>
    </source>
</evidence>
<evidence type="ECO:0000313" key="9">
    <source>
        <dbReference type="EMBL" id="GHA22814.1"/>
    </source>
</evidence>
<accession>A0A918VTT1</accession>
<dbReference type="InterPro" id="IPR036510">
    <property type="entry name" value="Ribosomal_bS20_sf"/>
</dbReference>
<reference evidence="9" key="1">
    <citation type="journal article" date="2014" name="Int. J. Syst. Evol. Microbiol.">
        <title>Complete genome sequence of Corynebacterium casei LMG S-19264T (=DSM 44701T), isolated from a smear-ripened cheese.</title>
        <authorList>
            <consortium name="US DOE Joint Genome Institute (JGI-PGF)"/>
            <person name="Walter F."/>
            <person name="Albersmeier A."/>
            <person name="Kalinowski J."/>
            <person name="Ruckert C."/>
        </authorList>
    </citation>
    <scope>NUCLEOTIDE SEQUENCE</scope>
    <source>
        <strain evidence="9">KCTC 32437</strain>
    </source>
</reference>
<reference evidence="9" key="2">
    <citation type="submission" date="2020-09" db="EMBL/GenBank/DDBJ databases">
        <authorList>
            <person name="Sun Q."/>
            <person name="Kim S."/>
        </authorList>
    </citation>
    <scope>NUCLEOTIDE SEQUENCE</scope>
    <source>
        <strain evidence="9">KCTC 32437</strain>
    </source>
</reference>
<dbReference type="RefSeq" id="WP_189425337.1">
    <property type="nucleotide sequence ID" value="NZ_BMZE01000002.1"/>
</dbReference>
<dbReference type="AlphaFoldDB" id="A0A918VTT1"/>
<comment type="function">
    <text evidence="1 8">Binds directly to 16S ribosomal RNA.</text>
</comment>
<dbReference type="GO" id="GO:0003735">
    <property type="term" value="F:structural constituent of ribosome"/>
    <property type="evidence" value="ECO:0007669"/>
    <property type="project" value="InterPro"/>
</dbReference>
<dbReference type="InterPro" id="IPR002583">
    <property type="entry name" value="Ribosomal_bS20"/>
</dbReference>
<evidence type="ECO:0000256" key="6">
    <source>
        <dbReference type="ARBA" id="ARBA00023274"/>
    </source>
</evidence>
<keyword evidence="4 8" id="KW-0694">RNA-binding</keyword>
<dbReference type="GO" id="GO:0006412">
    <property type="term" value="P:translation"/>
    <property type="evidence" value="ECO:0007669"/>
    <property type="project" value="UniProtKB-UniRule"/>
</dbReference>
<dbReference type="GO" id="GO:0070181">
    <property type="term" value="F:small ribosomal subunit rRNA binding"/>
    <property type="evidence" value="ECO:0007669"/>
    <property type="project" value="TreeGrafter"/>
</dbReference>
<sequence>MANTPSAKKATRKIEVRTAMNKARRSRMRTFIRRVEEAIAKGDHADAMVALRAAETEIQRAASRGIVHANLAARKVSRLNHRVKALAA</sequence>
<dbReference type="NCBIfam" id="TIGR00029">
    <property type="entry name" value="S20"/>
    <property type="match status" value="1"/>
</dbReference>
<dbReference type="EMBL" id="BMZE01000002">
    <property type="protein sequence ID" value="GHA22814.1"/>
    <property type="molecule type" value="Genomic_DNA"/>
</dbReference>
<evidence type="ECO:0000256" key="3">
    <source>
        <dbReference type="ARBA" id="ARBA00022730"/>
    </source>
</evidence>
<dbReference type="Proteomes" id="UP000646579">
    <property type="component" value="Unassembled WGS sequence"/>
</dbReference>
<evidence type="ECO:0000256" key="1">
    <source>
        <dbReference type="ARBA" id="ARBA00003134"/>
    </source>
</evidence>
<dbReference type="SUPFAM" id="SSF46992">
    <property type="entry name" value="Ribosomal protein S20"/>
    <property type="match status" value="1"/>
</dbReference>
<keyword evidence="10" id="KW-1185">Reference proteome</keyword>
<evidence type="ECO:0000256" key="7">
    <source>
        <dbReference type="ARBA" id="ARBA00035136"/>
    </source>
</evidence>
<evidence type="ECO:0000256" key="4">
    <source>
        <dbReference type="ARBA" id="ARBA00022884"/>
    </source>
</evidence>
<dbReference type="PANTHER" id="PTHR33398:SF1">
    <property type="entry name" value="SMALL RIBOSOMAL SUBUNIT PROTEIN BS20C"/>
    <property type="match status" value="1"/>
</dbReference>
<keyword evidence="3 8" id="KW-0699">rRNA-binding</keyword>
<comment type="caution">
    <text evidence="9">The sequence shown here is derived from an EMBL/GenBank/DDBJ whole genome shotgun (WGS) entry which is preliminary data.</text>
</comment>
<dbReference type="Pfam" id="PF01649">
    <property type="entry name" value="Ribosomal_S20p"/>
    <property type="match status" value="1"/>
</dbReference>
<comment type="similarity">
    <text evidence="2 8">Belongs to the bacterial ribosomal protein bS20 family.</text>
</comment>
<proteinExistence type="inferred from homology"/>
<protein>
    <recommendedName>
        <fullName evidence="7 8">Small ribosomal subunit protein bS20</fullName>
    </recommendedName>
</protein>
<name>A0A918VTT1_9HYPH</name>